<comment type="caution">
    <text evidence="1">The sequence shown here is derived from an EMBL/GenBank/DDBJ whole genome shotgun (WGS) entry which is preliminary data.</text>
</comment>
<reference evidence="1" key="1">
    <citation type="submission" date="2023-10" db="EMBL/GenBank/DDBJ databases">
        <authorList>
            <person name="Rodriguez Cubillos JULIANA M."/>
            <person name="De Vega J."/>
        </authorList>
    </citation>
    <scope>NUCLEOTIDE SEQUENCE</scope>
</reference>
<gene>
    <name evidence="1" type="ORF">MILVUS5_LOCUS25273</name>
</gene>
<evidence type="ECO:0000313" key="1">
    <source>
        <dbReference type="EMBL" id="CAJ2658994.1"/>
    </source>
</evidence>
<name>A0ACB0KSX4_TRIPR</name>
<dbReference type="EMBL" id="CASHSV030000311">
    <property type="protein sequence ID" value="CAJ2658994.1"/>
    <property type="molecule type" value="Genomic_DNA"/>
</dbReference>
<evidence type="ECO:0000313" key="2">
    <source>
        <dbReference type="Proteomes" id="UP001177021"/>
    </source>
</evidence>
<organism evidence="1 2">
    <name type="scientific">Trifolium pratense</name>
    <name type="common">Red clover</name>
    <dbReference type="NCBI Taxonomy" id="57577"/>
    <lineage>
        <taxon>Eukaryota</taxon>
        <taxon>Viridiplantae</taxon>
        <taxon>Streptophyta</taxon>
        <taxon>Embryophyta</taxon>
        <taxon>Tracheophyta</taxon>
        <taxon>Spermatophyta</taxon>
        <taxon>Magnoliopsida</taxon>
        <taxon>eudicotyledons</taxon>
        <taxon>Gunneridae</taxon>
        <taxon>Pentapetalae</taxon>
        <taxon>rosids</taxon>
        <taxon>fabids</taxon>
        <taxon>Fabales</taxon>
        <taxon>Fabaceae</taxon>
        <taxon>Papilionoideae</taxon>
        <taxon>50 kb inversion clade</taxon>
        <taxon>NPAAA clade</taxon>
        <taxon>Hologalegina</taxon>
        <taxon>IRL clade</taxon>
        <taxon>Trifolieae</taxon>
        <taxon>Trifolium</taxon>
    </lineage>
</organism>
<dbReference type="Proteomes" id="UP001177021">
    <property type="component" value="Unassembled WGS sequence"/>
</dbReference>
<protein>
    <submittedName>
        <fullName evidence="1">Uncharacterized protein</fullName>
    </submittedName>
</protein>
<sequence>MRSKLIVEMLDCGFQSKAEARVGKLGRSPIMGKACELLDDRCYDVSEKGMEPWLLTVIYASPRENERHDTWQLLRHLATSINKPWLVMGDFNEIAYPDEKKGGAPVDVKKCQIFNSWINDCNLLEVTTARTRFTWRGPKWNGRDRVFKKLDRVLCNVDWRIKYHEGFAKVLPRVQSDHHPIIVSLEGHATSSRNRPFRFEAAWNSHVDFKDFLNSNWEKDTNIVQSLHNLTIQLKKWNKDIFGDIFKRKKEILDRLNGIQNSSNYGHSIFLENLEKELQDQLVVTLYQEECFWFQKSRSQWINDGDRNTNKYGRNKDLRVTISSQPYDSPLWKALTGIWEKFQQNIVWQLGDGNNINFWLDKWTPSGTSLLSVTNQIIIDTTLSVRDVFTPSGEWYFDFFTSNLPSNFSFQVLAIPAPMDIDGKDTIGWGGANTRIFTVKSAYVNQNIRAQPIEVD</sequence>
<accession>A0ACB0KSX4</accession>
<keyword evidence="2" id="KW-1185">Reference proteome</keyword>
<proteinExistence type="predicted"/>